<accession>A0A2W5SVY2</accession>
<organism evidence="1 2">
    <name type="scientific">Archangium gephyra</name>
    <dbReference type="NCBI Taxonomy" id="48"/>
    <lineage>
        <taxon>Bacteria</taxon>
        <taxon>Pseudomonadati</taxon>
        <taxon>Myxococcota</taxon>
        <taxon>Myxococcia</taxon>
        <taxon>Myxococcales</taxon>
        <taxon>Cystobacterineae</taxon>
        <taxon>Archangiaceae</taxon>
        <taxon>Archangium</taxon>
    </lineage>
</organism>
<comment type="caution">
    <text evidence="1">The sequence shown here is derived from an EMBL/GenBank/DDBJ whole genome shotgun (WGS) entry which is preliminary data.</text>
</comment>
<dbReference type="AlphaFoldDB" id="A0A2W5SVY2"/>
<proteinExistence type="predicted"/>
<sequence>MKRAWLVMVVLSGCFNPDALLPICGSVDAPGQRVQLLRAPLCDDIDVNRACDPDDLGPRAKGHRFVVPLSSPEPLIGVRLRSKVNSAAQEISVL</sequence>
<reference evidence="1 2" key="1">
    <citation type="submission" date="2017-08" db="EMBL/GenBank/DDBJ databases">
        <title>Infants hospitalized years apart are colonized by the same room-sourced microbial strains.</title>
        <authorList>
            <person name="Brooks B."/>
            <person name="Olm M.R."/>
            <person name="Firek B.A."/>
            <person name="Baker R."/>
            <person name="Thomas B.C."/>
            <person name="Morowitz M.J."/>
            <person name="Banfield J.F."/>
        </authorList>
    </citation>
    <scope>NUCLEOTIDE SEQUENCE [LARGE SCALE GENOMIC DNA]</scope>
    <source>
        <strain evidence="1">S2_003_000_R2_14</strain>
    </source>
</reference>
<evidence type="ECO:0000313" key="2">
    <source>
        <dbReference type="Proteomes" id="UP000249061"/>
    </source>
</evidence>
<evidence type="ECO:0008006" key="3">
    <source>
        <dbReference type="Google" id="ProtNLM"/>
    </source>
</evidence>
<protein>
    <recommendedName>
        <fullName evidence="3">Lipoprotein</fullName>
    </recommendedName>
</protein>
<gene>
    <name evidence="1" type="ORF">DI536_35590</name>
</gene>
<evidence type="ECO:0000313" key="1">
    <source>
        <dbReference type="EMBL" id="PZR03696.1"/>
    </source>
</evidence>
<dbReference type="EMBL" id="QFQP01000075">
    <property type="protein sequence ID" value="PZR03696.1"/>
    <property type="molecule type" value="Genomic_DNA"/>
</dbReference>
<name>A0A2W5SVY2_9BACT</name>
<dbReference type="Proteomes" id="UP000249061">
    <property type="component" value="Unassembled WGS sequence"/>
</dbReference>